<dbReference type="GO" id="GO:0005524">
    <property type="term" value="F:ATP binding"/>
    <property type="evidence" value="ECO:0007669"/>
    <property type="project" value="UniProtKB-KW"/>
</dbReference>
<dbReference type="Pfam" id="PF00005">
    <property type="entry name" value="ABC_tran"/>
    <property type="match status" value="1"/>
</dbReference>
<evidence type="ECO:0000256" key="7">
    <source>
        <dbReference type="SAM" id="Phobius"/>
    </source>
</evidence>
<organism evidence="10 11">
    <name type="scientific">Flavobacterium lipolyticum</name>
    <dbReference type="NCBI Taxonomy" id="2893754"/>
    <lineage>
        <taxon>Bacteria</taxon>
        <taxon>Pseudomonadati</taxon>
        <taxon>Bacteroidota</taxon>
        <taxon>Flavobacteriia</taxon>
        <taxon>Flavobacteriales</taxon>
        <taxon>Flavobacteriaceae</taxon>
        <taxon>Flavobacterium</taxon>
    </lineage>
</organism>
<dbReference type="Gene3D" id="1.20.1560.10">
    <property type="entry name" value="ABC transporter type 1, transmembrane domain"/>
    <property type="match status" value="1"/>
</dbReference>
<feature type="transmembrane region" description="Helical" evidence="7">
    <location>
        <begin position="257"/>
        <end position="279"/>
    </location>
</feature>
<dbReference type="InterPro" id="IPR017871">
    <property type="entry name" value="ABC_transporter-like_CS"/>
</dbReference>
<feature type="transmembrane region" description="Helical" evidence="7">
    <location>
        <begin position="291"/>
        <end position="311"/>
    </location>
</feature>
<keyword evidence="2 7" id="KW-0812">Transmembrane</keyword>
<dbReference type="InterPro" id="IPR036640">
    <property type="entry name" value="ABC1_TM_sf"/>
</dbReference>
<keyword evidence="4 10" id="KW-0067">ATP-binding</keyword>
<sequence>MPRYQENDLPKAKLDSNSLQKALRIFKYGKNHKWKFFLGLIFLLLTSATALAFPKLMGMLVDCVTNKNLNRANEIAVGLMVILTLQAIFSFFRISLFVNFTENSLSNIRFALYENLVKLPMSFYSQKRVGELNSRISADISQLQDTFTTTIAEFLRQLILIIGGFVILGNISPKLTLMMLAIVPVVAVAAVVFGRFIRKYGKKTQDKVAESQVIVEETLQGISNVKAFANEWYEIQRYKNKIKEIVKIAIKGGQYRGYFASFIILCLFGCVVAVVWYGITLTIKGEVEGVGDLISFVLYTTFIGASFGGIAEMYAQIQKAVGATERVFELLEETPEDINAKTRTTPIEKIKGNLSFKNVAFSYPSRKEVEVLKEVNFTAEFGQKIAIVGPSGAGKSTISSLLLRFYDRTSGDITVDGKSIYDYDLEELRGNMSIVPQDVILFGGTIRENIAYGKPDATNEEIIAAAKQANAFNFVEGFPEKFETLVGERGVKLSGGQRQRIAIARALLKNPSILILDEATSSLDSESEKLVQEALEVLMEGRTSIIIAHRLSTIRNADKILVLDHGKITEEGTHQELINLENGTYKNLSNLQFSNS</sequence>
<dbReference type="InterPro" id="IPR039421">
    <property type="entry name" value="Type_1_exporter"/>
</dbReference>
<feature type="transmembrane region" description="Helical" evidence="7">
    <location>
        <begin position="76"/>
        <end position="100"/>
    </location>
</feature>
<evidence type="ECO:0000256" key="1">
    <source>
        <dbReference type="ARBA" id="ARBA00004651"/>
    </source>
</evidence>
<dbReference type="PROSITE" id="PS50929">
    <property type="entry name" value="ABC_TM1F"/>
    <property type="match status" value="1"/>
</dbReference>
<reference evidence="10" key="1">
    <citation type="submission" date="2021-11" db="EMBL/GenBank/DDBJ databases">
        <title>Description of novel Flavobacterium species.</title>
        <authorList>
            <person name="Saticioglu I.B."/>
            <person name="Ay H."/>
            <person name="Altun S."/>
            <person name="Duman M."/>
        </authorList>
    </citation>
    <scope>NUCLEOTIDE SEQUENCE</scope>
    <source>
        <strain evidence="10">F-126</strain>
    </source>
</reference>
<dbReference type="InterPro" id="IPR003593">
    <property type="entry name" value="AAA+_ATPase"/>
</dbReference>
<evidence type="ECO:0000256" key="4">
    <source>
        <dbReference type="ARBA" id="ARBA00022840"/>
    </source>
</evidence>
<keyword evidence="5 7" id="KW-1133">Transmembrane helix</keyword>
<dbReference type="Proteomes" id="UP001430700">
    <property type="component" value="Unassembled WGS sequence"/>
</dbReference>
<evidence type="ECO:0000256" key="6">
    <source>
        <dbReference type="ARBA" id="ARBA00023136"/>
    </source>
</evidence>
<evidence type="ECO:0000256" key="3">
    <source>
        <dbReference type="ARBA" id="ARBA00022741"/>
    </source>
</evidence>
<evidence type="ECO:0000259" key="9">
    <source>
        <dbReference type="PROSITE" id="PS50929"/>
    </source>
</evidence>
<name>A0ABS8M5I3_9FLAO</name>
<feature type="transmembrane region" description="Helical" evidence="7">
    <location>
        <begin position="154"/>
        <end position="171"/>
    </location>
</feature>
<gene>
    <name evidence="10" type="ORF">LNQ34_20065</name>
</gene>
<feature type="transmembrane region" description="Helical" evidence="7">
    <location>
        <begin position="177"/>
        <end position="197"/>
    </location>
</feature>
<dbReference type="InterPro" id="IPR027417">
    <property type="entry name" value="P-loop_NTPase"/>
</dbReference>
<evidence type="ECO:0000256" key="2">
    <source>
        <dbReference type="ARBA" id="ARBA00022692"/>
    </source>
</evidence>
<feature type="domain" description="ABC transmembrane type-1" evidence="9">
    <location>
        <begin position="37"/>
        <end position="319"/>
    </location>
</feature>
<dbReference type="PANTHER" id="PTHR43394:SF1">
    <property type="entry name" value="ATP-BINDING CASSETTE SUB-FAMILY B MEMBER 10, MITOCHONDRIAL"/>
    <property type="match status" value="1"/>
</dbReference>
<evidence type="ECO:0000313" key="10">
    <source>
        <dbReference type="EMBL" id="MCC9020066.1"/>
    </source>
</evidence>
<protein>
    <submittedName>
        <fullName evidence="10">ATP-binding cassette domain-containing protein</fullName>
    </submittedName>
</protein>
<dbReference type="PROSITE" id="PS50893">
    <property type="entry name" value="ABC_TRANSPORTER_2"/>
    <property type="match status" value="1"/>
</dbReference>
<dbReference type="CDD" id="cd03249">
    <property type="entry name" value="ABC_MTABC3_MDL1_MDL2"/>
    <property type="match status" value="1"/>
</dbReference>
<evidence type="ECO:0000256" key="5">
    <source>
        <dbReference type="ARBA" id="ARBA00022989"/>
    </source>
</evidence>
<keyword evidence="11" id="KW-1185">Reference proteome</keyword>
<dbReference type="Gene3D" id="3.40.50.300">
    <property type="entry name" value="P-loop containing nucleotide triphosphate hydrolases"/>
    <property type="match status" value="1"/>
</dbReference>
<feature type="domain" description="ABC transporter" evidence="8">
    <location>
        <begin position="354"/>
        <end position="590"/>
    </location>
</feature>
<dbReference type="PANTHER" id="PTHR43394">
    <property type="entry name" value="ATP-DEPENDENT PERMEASE MDL1, MITOCHONDRIAL"/>
    <property type="match status" value="1"/>
</dbReference>
<evidence type="ECO:0000313" key="11">
    <source>
        <dbReference type="Proteomes" id="UP001430700"/>
    </source>
</evidence>
<evidence type="ECO:0000259" key="8">
    <source>
        <dbReference type="PROSITE" id="PS50893"/>
    </source>
</evidence>
<dbReference type="RefSeq" id="WP_202703035.1">
    <property type="nucleotide sequence ID" value="NZ_JAJJMN010000002.1"/>
</dbReference>
<dbReference type="InterPro" id="IPR003439">
    <property type="entry name" value="ABC_transporter-like_ATP-bd"/>
</dbReference>
<dbReference type="Pfam" id="PF00664">
    <property type="entry name" value="ABC_membrane"/>
    <property type="match status" value="1"/>
</dbReference>
<dbReference type="SMART" id="SM00382">
    <property type="entry name" value="AAA"/>
    <property type="match status" value="1"/>
</dbReference>
<comment type="subcellular location">
    <subcellularLocation>
        <location evidence="1">Cell membrane</location>
        <topology evidence="1">Multi-pass membrane protein</topology>
    </subcellularLocation>
</comment>
<proteinExistence type="predicted"/>
<dbReference type="CDD" id="cd18576">
    <property type="entry name" value="ABC_6TM_bac_exporter_ABCB8_10_like"/>
    <property type="match status" value="1"/>
</dbReference>
<keyword evidence="6 7" id="KW-0472">Membrane</keyword>
<dbReference type="PROSITE" id="PS00211">
    <property type="entry name" value="ABC_TRANSPORTER_1"/>
    <property type="match status" value="1"/>
</dbReference>
<accession>A0ABS8M5I3</accession>
<dbReference type="SUPFAM" id="SSF90123">
    <property type="entry name" value="ABC transporter transmembrane region"/>
    <property type="match status" value="1"/>
</dbReference>
<dbReference type="EMBL" id="JAJJMN010000002">
    <property type="protein sequence ID" value="MCC9020066.1"/>
    <property type="molecule type" value="Genomic_DNA"/>
</dbReference>
<keyword evidence="3" id="KW-0547">Nucleotide-binding</keyword>
<dbReference type="SUPFAM" id="SSF52540">
    <property type="entry name" value="P-loop containing nucleoside triphosphate hydrolases"/>
    <property type="match status" value="1"/>
</dbReference>
<dbReference type="InterPro" id="IPR011527">
    <property type="entry name" value="ABC1_TM_dom"/>
</dbReference>
<comment type="caution">
    <text evidence="10">The sequence shown here is derived from an EMBL/GenBank/DDBJ whole genome shotgun (WGS) entry which is preliminary data.</text>
</comment>